<evidence type="ECO:0000313" key="1">
    <source>
        <dbReference type="EMBL" id="KAA0042117.1"/>
    </source>
</evidence>
<dbReference type="EMBL" id="SSTE01016227">
    <property type="protein sequence ID" value="KAA0042117.1"/>
    <property type="molecule type" value="Genomic_DNA"/>
</dbReference>
<protein>
    <submittedName>
        <fullName evidence="1">Uncharacterized protein</fullName>
    </submittedName>
</protein>
<dbReference type="Proteomes" id="UP000321393">
    <property type="component" value="Unassembled WGS sequence"/>
</dbReference>
<organism evidence="1 3">
    <name type="scientific">Cucumis melo var. makuwa</name>
    <name type="common">Oriental melon</name>
    <dbReference type="NCBI Taxonomy" id="1194695"/>
    <lineage>
        <taxon>Eukaryota</taxon>
        <taxon>Viridiplantae</taxon>
        <taxon>Streptophyta</taxon>
        <taxon>Embryophyta</taxon>
        <taxon>Tracheophyta</taxon>
        <taxon>Spermatophyta</taxon>
        <taxon>Magnoliopsida</taxon>
        <taxon>eudicotyledons</taxon>
        <taxon>Gunneridae</taxon>
        <taxon>Pentapetalae</taxon>
        <taxon>rosids</taxon>
        <taxon>fabids</taxon>
        <taxon>Cucurbitales</taxon>
        <taxon>Cucurbitaceae</taxon>
        <taxon>Benincaseae</taxon>
        <taxon>Cucumis</taxon>
    </lineage>
</organism>
<evidence type="ECO:0000313" key="4">
    <source>
        <dbReference type="Proteomes" id="UP000321947"/>
    </source>
</evidence>
<proteinExistence type="predicted"/>
<reference evidence="3 4" key="1">
    <citation type="submission" date="2019-08" db="EMBL/GenBank/DDBJ databases">
        <title>Draft genome sequences of two oriental melons (Cucumis melo L. var makuwa).</title>
        <authorList>
            <person name="Kwon S.-Y."/>
        </authorList>
    </citation>
    <scope>NUCLEOTIDE SEQUENCE [LARGE SCALE GENOMIC DNA]</scope>
    <source>
        <strain evidence="4">cv. Chang Bougi</strain>
        <strain evidence="3">cv. SW 3</strain>
        <tissue evidence="1">Leaf</tissue>
    </source>
</reference>
<dbReference type="OrthoDB" id="1828584at2759"/>
<evidence type="ECO:0000313" key="2">
    <source>
        <dbReference type="EMBL" id="TYK18060.1"/>
    </source>
</evidence>
<comment type="caution">
    <text evidence="1">The sequence shown here is derived from an EMBL/GenBank/DDBJ whole genome shotgun (WGS) entry which is preliminary data.</text>
</comment>
<sequence length="128" mass="14343">MFDQYISLIVCNELLTDRHRCPDVLCTVVMLVGYVVNWNCMSMDFKVLMLGKDTARGRPTRVTIAQSEKLGRYSWYQSLSVRFCRLTYDGARGGRGRGAVRVQPEVQPVAQATDPAAPVTHTDLAAME</sequence>
<accession>A0A5A7TK44</accession>
<dbReference type="EMBL" id="SSTD01007940">
    <property type="protein sequence ID" value="TYK18060.1"/>
    <property type="molecule type" value="Genomic_DNA"/>
</dbReference>
<gene>
    <name evidence="2" type="ORF">E5676_scaffold306G003850</name>
    <name evidence="1" type="ORF">E6C27_scaffold67G005950</name>
</gene>
<dbReference type="AlphaFoldDB" id="A0A5A7TK44"/>
<evidence type="ECO:0000313" key="3">
    <source>
        <dbReference type="Proteomes" id="UP000321393"/>
    </source>
</evidence>
<dbReference type="Proteomes" id="UP000321947">
    <property type="component" value="Unassembled WGS sequence"/>
</dbReference>
<name>A0A5A7TK44_CUCMM</name>